<comment type="catalytic activity">
    <reaction evidence="10 11">
        <text>ATP + H2O = ADP + phosphate + H(+)</text>
        <dbReference type="Rhea" id="RHEA:13065"/>
        <dbReference type="ChEBI" id="CHEBI:15377"/>
        <dbReference type="ChEBI" id="CHEBI:15378"/>
        <dbReference type="ChEBI" id="CHEBI:30616"/>
        <dbReference type="ChEBI" id="CHEBI:43474"/>
        <dbReference type="ChEBI" id="CHEBI:456216"/>
        <dbReference type="EC" id="5.6.2.4"/>
    </reaction>
</comment>
<dbReference type="GO" id="GO:0003697">
    <property type="term" value="F:single-stranded DNA binding"/>
    <property type="evidence" value="ECO:0007669"/>
    <property type="project" value="UniProtKB-UniRule"/>
</dbReference>
<evidence type="ECO:0000313" key="16">
    <source>
        <dbReference type="Proteomes" id="UP000632858"/>
    </source>
</evidence>
<dbReference type="SUPFAM" id="SSF52540">
    <property type="entry name" value="P-loop containing nucleoside triphosphate hydrolases"/>
    <property type="match status" value="1"/>
</dbReference>
<dbReference type="GO" id="GO:0043138">
    <property type="term" value="F:3'-5' DNA helicase activity"/>
    <property type="evidence" value="ECO:0007669"/>
    <property type="project" value="UniProtKB-UniRule"/>
</dbReference>
<dbReference type="Gene3D" id="1.10.486.10">
    <property type="entry name" value="PCRA, domain 4"/>
    <property type="match status" value="1"/>
</dbReference>
<dbReference type="PANTHER" id="PTHR11070:SF64">
    <property type="entry name" value="ATP-DEPENDENT DNA HELICASE REP"/>
    <property type="match status" value="1"/>
</dbReference>
<dbReference type="GO" id="GO:0005829">
    <property type="term" value="C:cytosol"/>
    <property type="evidence" value="ECO:0007669"/>
    <property type="project" value="TreeGrafter"/>
</dbReference>
<dbReference type="GO" id="GO:0005524">
    <property type="term" value="F:ATP binding"/>
    <property type="evidence" value="ECO:0007669"/>
    <property type="project" value="UniProtKB-UniRule"/>
</dbReference>
<comment type="function">
    <text evidence="11">Rep helicase is a single-stranded DNA-dependent ATPase involved in DNA replication; it can initiate unwinding at a nick in the DNA. It binds to the single-stranded DNA and acts in a progressive fashion along the DNA in the 3' to 5' direction.</text>
</comment>
<keyword evidence="3 11" id="KW-0547">Nucleotide-binding</keyword>
<keyword evidence="7 11" id="KW-0238">DNA-binding</keyword>
<comment type="caution">
    <text evidence="15">The sequence shown here is derived from an EMBL/GenBank/DDBJ whole genome shotgun (WGS) entry which is preliminary data.</text>
</comment>
<dbReference type="Gene3D" id="1.10.10.160">
    <property type="match status" value="1"/>
</dbReference>
<dbReference type="PROSITE" id="PS51198">
    <property type="entry name" value="UVRD_HELICASE_ATP_BIND"/>
    <property type="match status" value="1"/>
</dbReference>
<organism evidence="15 16">
    <name type="scientific">Arenimonas maotaiensis</name>
    <dbReference type="NCBI Taxonomy" id="1446479"/>
    <lineage>
        <taxon>Bacteria</taxon>
        <taxon>Pseudomonadati</taxon>
        <taxon>Pseudomonadota</taxon>
        <taxon>Gammaproteobacteria</taxon>
        <taxon>Lysobacterales</taxon>
        <taxon>Lysobacteraceae</taxon>
        <taxon>Arenimonas</taxon>
    </lineage>
</organism>
<dbReference type="AlphaFoldDB" id="A0A917CQC8"/>
<keyword evidence="4 11" id="KW-0378">Hydrolase</keyword>
<reference evidence="15" key="2">
    <citation type="submission" date="2020-09" db="EMBL/GenBank/DDBJ databases">
        <authorList>
            <person name="Sun Q."/>
            <person name="Zhou Y."/>
        </authorList>
    </citation>
    <scope>NUCLEOTIDE SEQUENCE</scope>
    <source>
        <strain evidence="15">CGMCC 1.12726</strain>
    </source>
</reference>
<feature type="binding site" evidence="12">
    <location>
        <begin position="23"/>
        <end position="30"/>
    </location>
    <ligand>
        <name>ATP</name>
        <dbReference type="ChEBI" id="CHEBI:30616"/>
    </ligand>
</feature>
<dbReference type="InterPro" id="IPR014016">
    <property type="entry name" value="UvrD-like_ATP-bd"/>
</dbReference>
<dbReference type="InterPro" id="IPR027417">
    <property type="entry name" value="P-loop_NTPase"/>
</dbReference>
<evidence type="ECO:0000259" key="14">
    <source>
        <dbReference type="PROSITE" id="PS51217"/>
    </source>
</evidence>
<evidence type="ECO:0000313" key="15">
    <source>
        <dbReference type="EMBL" id="GGF94856.1"/>
    </source>
</evidence>
<dbReference type="GO" id="GO:0000725">
    <property type="term" value="P:recombinational repair"/>
    <property type="evidence" value="ECO:0007669"/>
    <property type="project" value="TreeGrafter"/>
</dbReference>
<dbReference type="InterPro" id="IPR014017">
    <property type="entry name" value="DNA_helicase_UvrD-like_C"/>
</dbReference>
<evidence type="ECO:0000256" key="9">
    <source>
        <dbReference type="ARBA" id="ARBA00034617"/>
    </source>
</evidence>
<accession>A0A917CQC8</accession>
<reference evidence="15" key="1">
    <citation type="journal article" date="2014" name="Int. J. Syst. Evol. Microbiol.">
        <title>Complete genome sequence of Corynebacterium casei LMG S-19264T (=DSM 44701T), isolated from a smear-ripened cheese.</title>
        <authorList>
            <consortium name="US DOE Joint Genome Institute (JGI-PGF)"/>
            <person name="Walter F."/>
            <person name="Albersmeier A."/>
            <person name="Kalinowski J."/>
            <person name="Ruckert C."/>
        </authorList>
    </citation>
    <scope>NUCLEOTIDE SEQUENCE</scope>
    <source>
        <strain evidence="15">CGMCC 1.12726</strain>
    </source>
</reference>
<dbReference type="CDD" id="cd18807">
    <property type="entry name" value="SF1_C_UvrD"/>
    <property type="match status" value="1"/>
</dbReference>
<keyword evidence="16" id="KW-1185">Reference proteome</keyword>
<evidence type="ECO:0000259" key="13">
    <source>
        <dbReference type="PROSITE" id="PS51198"/>
    </source>
</evidence>
<evidence type="ECO:0000256" key="1">
    <source>
        <dbReference type="ARBA" id="ARBA00009922"/>
    </source>
</evidence>
<keyword evidence="8 11" id="KW-0413">Isomerase</keyword>
<evidence type="ECO:0000256" key="4">
    <source>
        <dbReference type="ARBA" id="ARBA00022801"/>
    </source>
</evidence>
<dbReference type="GO" id="GO:0006260">
    <property type="term" value="P:DNA replication"/>
    <property type="evidence" value="ECO:0007669"/>
    <property type="project" value="UniProtKB-UniRule"/>
</dbReference>
<dbReference type="InterPro" id="IPR013986">
    <property type="entry name" value="DExx_box_DNA_helicase_dom_sf"/>
</dbReference>
<dbReference type="Proteomes" id="UP000632858">
    <property type="component" value="Unassembled WGS sequence"/>
</dbReference>
<keyword evidence="2 11" id="KW-0235">DNA replication</keyword>
<proteinExistence type="inferred from homology"/>
<evidence type="ECO:0000256" key="3">
    <source>
        <dbReference type="ARBA" id="ARBA00022741"/>
    </source>
</evidence>
<sequence length="660" mass="73376">MSGLNPPQQAAVAYVDGPLLVLAGAGSGKTKVITEKIAHLIHGRTFGPEQIAAITFTNKAAREMRERVGKRISRTAAEAVTVTTFHSLGLQFLQQDGKTAGLRRGFSIFDTDDQQGLIRDLLPGTPDKDAVFAAQSWISKMKNLALAPEQAQELAKSLREQQIAELYAKYQARLTAFNAVDFDDLIRLPLQVLEQDAEVRRRWQDKLRYLLVDECQDTNGAQYRMIKALSGERGLFTCVGDDDQSIYAWRGAQPENLDELGRDYPNLKVIKLEQNYRCSARILRCANAVIANNPHAHLKKLWSRHGEGAPVRVWSCKNNEHEAQRVAAEIQFLAQAHDIPYAEFAILFRGNHQSRPLEKELQLLKIPYHITGGTAFLDRGEVKDVLAWLRVIANPDDDAAFLRAIGAPKREVGATSLEKLAQMAHGAHIPLSLAAQNSSFRTALSARPAAGLAEFSRIVASLRERSKRLPAADIVRAVIEESGILAQLRVETKNEALFLRRKENLDELAQWFESERRTASGAGGLAAQLALLSNADRGEPGNQVRLMSLHSAKGLEFRTVFIVGCEQGSLPHQASLDEGTLAEERRLFYVGITRAKERLYLAHSAQIKRWGEQVNLLPSQFLDELPEADLHRDGVVRDDQSEETQARVAAHRQAILALFD</sequence>
<dbReference type="EMBL" id="BMFO01000003">
    <property type="protein sequence ID" value="GGF94856.1"/>
    <property type="molecule type" value="Genomic_DNA"/>
</dbReference>
<evidence type="ECO:0000256" key="10">
    <source>
        <dbReference type="ARBA" id="ARBA00048988"/>
    </source>
</evidence>
<dbReference type="Pfam" id="PF13361">
    <property type="entry name" value="UvrD_C"/>
    <property type="match status" value="1"/>
</dbReference>
<dbReference type="RefSeq" id="WP_188449664.1">
    <property type="nucleotide sequence ID" value="NZ_BMFO01000003.1"/>
</dbReference>
<evidence type="ECO:0000256" key="8">
    <source>
        <dbReference type="ARBA" id="ARBA00023235"/>
    </source>
</evidence>
<dbReference type="Pfam" id="PF00580">
    <property type="entry name" value="UvrD-helicase"/>
    <property type="match status" value="1"/>
</dbReference>
<dbReference type="Gene3D" id="3.40.50.300">
    <property type="entry name" value="P-loop containing nucleotide triphosphate hydrolases"/>
    <property type="match status" value="2"/>
</dbReference>
<evidence type="ECO:0000256" key="11">
    <source>
        <dbReference type="HAMAP-Rule" id="MF_01920"/>
    </source>
</evidence>
<dbReference type="HAMAP" id="MF_01920">
    <property type="entry name" value="Helicase_Rep"/>
    <property type="match status" value="1"/>
</dbReference>
<keyword evidence="5 11" id="KW-0347">Helicase</keyword>
<dbReference type="InterPro" id="IPR000212">
    <property type="entry name" value="DNA_helicase_UvrD/REP"/>
</dbReference>
<dbReference type="PANTHER" id="PTHR11070">
    <property type="entry name" value="UVRD / RECB / PCRA DNA HELICASE FAMILY MEMBER"/>
    <property type="match status" value="1"/>
</dbReference>
<evidence type="ECO:0000256" key="12">
    <source>
        <dbReference type="PROSITE-ProRule" id="PRU00560"/>
    </source>
</evidence>
<evidence type="ECO:0000256" key="6">
    <source>
        <dbReference type="ARBA" id="ARBA00022840"/>
    </source>
</evidence>
<dbReference type="CDD" id="cd17932">
    <property type="entry name" value="DEXQc_UvrD"/>
    <property type="match status" value="1"/>
</dbReference>
<gene>
    <name evidence="11 15" type="primary">rep</name>
    <name evidence="15" type="ORF">GCM10010960_15710</name>
</gene>
<evidence type="ECO:0000256" key="7">
    <source>
        <dbReference type="ARBA" id="ARBA00023125"/>
    </source>
</evidence>
<keyword evidence="6 11" id="KW-0067">ATP-binding</keyword>
<dbReference type="PROSITE" id="PS51217">
    <property type="entry name" value="UVRD_HELICASE_CTER"/>
    <property type="match status" value="1"/>
</dbReference>
<feature type="domain" description="UvrD-like helicase ATP-binding" evidence="13">
    <location>
        <begin position="2"/>
        <end position="279"/>
    </location>
</feature>
<name>A0A917CQC8_9GAMM</name>
<protein>
    <recommendedName>
        <fullName evidence="11">ATP-dependent DNA helicase Rep</fullName>
        <ecNumber evidence="11">5.6.2.4</ecNumber>
    </recommendedName>
    <alternativeName>
        <fullName evidence="11">DNA 3'-5' helicase Rep</fullName>
    </alternativeName>
</protein>
<comment type="subunit">
    <text evidence="11">Homodimer.</text>
</comment>
<evidence type="ECO:0000256" key="5">
    <source>
        <dbReference type="ARBA" id="ARBA00022806"/>
    </source>
</evidence>
<feature type="domain" description="UvrD-like helicase C-terminal" evidence="14">
    <location>
        <begin position="280"/>
        <end position="554"/>
    </location>
</feature>
<evidence type="ECO:0000256" key="2">
    <source>
        <dbReference type="ARBA" id="ARBA00022705"/>
    </source>
</evidence>
<dbReference type="GO" id="GO:0016787">
    <property type="term" value="F:hydrolase activity"/>
    <property type="evidence" value="ECO:0007669"/>
    <property type="project" value="UniProtKB-UniRule"/>
</dbReference>
<comment type="similarity">
    <text evidence="1 11">Belongs to the helicase family. UvrD subfamily.</text>
</comment>
<dbReference type="EC" id="5.6.2.4" evidence="11"/>
<dbReference type="InterPro" id="IPR005752">
    <property type="entry name" value="Helicase_Rep"/>
</dbReference>
<feature type="binding site" evidence="11">
    <location>
        <position position="277"/>
    </location>
    <ligand>
        <name>ATP</name>
        <dbReference type="ChEBI" id="CHEBI:30616"/>
    </ligand>
</feature>
<comment type="catalytic activity">
    <reaction evidence="9 11">
        <text>Couples ATP hydrolysis with the unwinding of duplex DNA by translocating in the 3'-5' direction.</text>
        <dbReference type="EC" id="5.6.2.4"/>
    </reaction>
</comment>